<proteinExistence type="predicted"/>
<reference evidence="2" key="1">
    <citation type="submission" date="2020-11" db="EMBL/GenBank/DDBJ databases">
        <title>Isolation and identification of active actinomycetes.</title>
        <authorList>
            <person name="Sun X."/>
        </authorList>
    </citation>
    <scope>NUCLEOTIDE SEQUENCE</scope>
    <source>
        <strain evidence="2">NEAU-A11</strain>
    </source>
</reference>
<evidence type="ECO:0000313" key="2">
    <source>
        <dbReference type="EMBL" id="MBG0568093.1"/>
    </source>
</evidence>
<name>A0A931G1N1_9ACTN</name>
<dbReference type="AlphaFoldDB" id="A0A931G1N1"/>
<accession>A0A931G1N1</accession>
<dbReference type="EMBL" id="JADQTO010000034">
    <property type="protein sequence ID" value="MBG0568093.1"/>
    <property type="molecule type" value="Genomic_DNA"/>
</dbReference>
<feature type="region of interest" description="Disordered" evidence="1">
    <location>
        <begin position="292"/>
        <end position="328"/>
    </location>
</feature>
<feature type="compositionally biased region" description="Low complexity" evidence="1">
    <location>
        <begin position="220"/>
        <end position="230"/>
    </location>
</feature>
<comment type="caution">
    <text evidence="2">The sequence shown here is derived from an EMBL/GenBank/DDBJ whole genome shotgun (WGS) entry which is preliminary data.</text>
</comment>
<organism evidence="2 3">
    <name type="scientific">Actinoplanes aureus</name>
    <dbReference type="NCBI Taxonomy" id="2792083"/>
    <lineage>
        <taxon>Bacteria</taxon>
        <taxon>Bacillati</taxon>
        <taxon>Actinomycetota</taxon>
        <taxon>Actinomycetes</taxon>
        <taxon>Micromonosporales</taxon>
        <taxon>Micromonosporaceae</taxon>
        <taxon>Actinoplanes</taxon>
    </lineage>
</organism>
<gene>
    <name evidence="2" type="ORF">I4J89_42350</name>
</gene>
<feature type="region of interest" description="Disordered" evidence="1">
    <location>
        <begin position="220"/>
        <end position="277"/>
    </location>
</feature>
<protein>
    <submittedName>
        <fullName evidence="2">Uncharacterized protein</fullName>
    </submittedName>
</protein>
<dbReference type="RefSeq" id="WP_196419868.1">
    <property type="nucleotide sequence ID" value="NZ_JADQTO010000034.1"/>
</dbReference>
<feature type="region of interest" description="Disordered" evidence="1">
    <location>
        <begin position="1"/>
        <end position="20"/>
    </location>
</feature>
<sequence length="328" mass="34390">MVAENPYADQTTTNTSTPWLAGGPAVDVDLDGLREYARLMRSQQADIGSRAAYLGPLSEMPGQAWNGDVLGEADAVRAQLTANAGELNIYLSKLGESLSNVGNAAQTIADSYRSGDALSAAKLSDVLFAFGDKSVRRPAGLPEGVGTTYLEAQMATGAAPPPADSPLWQQGPVTPVSAYQTMQLATGPNGERREIMTFTAPGGAVTTTTTVYDRTGATVSTSTTRVSSRVDGPVQTTTQETLGPDGKTASTTETRTTTQGDRVVEETTETVDSTGRTTHLTTEKLDPVTRETTTTTYEPGKSGLLEETNEVQTGTRTSGADAPHYVNG</sequence>
<feature type="compositionally biased region" description="Low complexity" evidence="1">
    <location>
        <begin position="248"/>
        <end position="258"/>
    </location>
</feature>
<evidence type="ECO:0000313" key="3">
    <source>
        <dbReference type="Proteomes" id="UP000598146"/>
    </source>
</evidence>
<keyword evidence="3" id="KW-1185">Reference proteome</keyword>
<feature type="compositionally biased region" description="Polar residues" evidence="1">
    <location>
        <begin position="8"/>
        <end position="18"/>
    </location>
</feature>
<dbReference type="Proteomes" id="UP000598146">
    <property type="component" value="Unassembled WGS sequence"/>
</dbReference>
<evidence type="ECO:0000256" key="1">
    <source>
        <dbReference type="SAM" id="MobiDB-lite"/>
    </source>
</evidence>